<dbReference type="Pfam" id="PF13696">
    <property type="entry name" value="zf-CCHC_2"/>
    <property type="match status" value="1"/>
</dbReference>
<dbReference type="GO" id="GO:0006511">
    <property type="term" value="P:ubiquitin-dependent protein catabolic process"/>
    <property type="evidence" value="ECO:0007669"/>
    <property type="project" value="TreeGrafter"/>
</dbReference>
<dbReference type="GO" id="GO:0008270">
    <property type="term" value="F:zinc ion binding"/>
    <property type="evidence" value="ECO:0007669"/>
    <property type="project" value="UniProtKB-KW"/>
</dbReference>
<dbReference type="Gene3D" id="3.10.20.90">
    <property type="entry name" value="Phosphatidylinositol 3-kinase Catalytic Subunit, Chain A, domain 1"/>
    <property type="match status" value="1"/>
</dbReference>
<dbReference type="InterPro" id="IPR033489">
    <property type="entry name" value="RBBP6"/>
</dbReference>
<dbReference type="CDD" id="cd16620">
    <property type="entry name" value="vRING-HC-C4C4_RBBP6"/>
    <property type="match status" value="1"/>
</dbReference>
<feature type="compositionally biased region" description="Basic and acidic residues" evidence="6">
    <location>
        <begin position="609"/>
        <end position="628"/>
    </location>
</feature>
<keyword evidence="4" id="KW-0862">Zinc</keyword>
<dbReference type="GO" id="GO:0016567">
    <property type="term" value="P:protein ubiquitination"/>
    <property type="evidence" value="ECO:0007669"/>
    <property type="project" value="InterPro"/>
</dbReference>
<dbReference type="GO" id="GO:0006397">
    <property type="term" value="P:mRNA processing"/>
    <property type="evidence" value="ECO:0007669"/>
    <property type="project" value="InterPro"/>
</dbReference>
<feature type="region of interest" description="Disordered" evidence="6">
    <location>
        <begin position="355"/>
        <end position="407"/>
    </location>
</feature>
<protein>
    <submittedName>
        <fullName evidence="8">E3 ubiquitin-protein ligase RBBP6</fullName>
    </submittedName>
</protein>
<feature type="compositionally biased region" description="Polar residues" evidence="6">
    <location>
        <begin position="398"/>
        <end position="407"/>
    </location>
</feature>
<dbReference type="EMBL" id="GEVM01018064">
    <property type="protein sequence ID" value="JAU87874.1"/>
    <property type="molecule type" value="Transcribed_RNA"/>
</dbReference>
<feature type="region of interest" description="Disordered" evidence="6">
    <location>
        <begin position="609"/>
        <end position="837"/>
    </location>
</feature>
<evidence type="ECO:0000256" key="4">
    <source>
        <dbReference type="ARBA" id="ARBA00022833"/>
    </source>
</evidence>
<feature type="compositionally biased region" description="Low complexity" evidence="6">
    <location>
        <begin position="772"/>
        <end position="782"/>
    </location>
</feature>
<keyword evidence="3" id="KW-0863">Zinc-finger</keyword>
<dbReference type="GO" id="GO:0061630">
    <property type="term" value="F:ubiquitin protein ligase activity"/>
    <property type="evidence" value="ECO:0007669"/>
    <property type="project" value="InterPro"/>
</dbReference>
<dbReference type="InterPro" id="IPR025829">
    <property type="entry name" value="Zn_knuckle_CX2CX3GHX4C"/>
</dbReference>
<keyword evidence="5" id="KW-0539">Nucleus</keyword>
<sequence length="837" mass="92908">MAIYYKFKSARDYDTISMDGPFITVGLLKEKIYETKHLGSGKDLDIVISNAQTNQEYLDEAILIPKNTSVLIRRVPGRPRIRIITPQEPRVEERVENVPTYMMNNNLITADESAAEDEFGNDLYSLPDAPAVQYSNPCLDPVPANEEVDEETKLKALIDTPALDWQQQGPDGFGAGRGYGRGTAGRMGGRGFGMERKTPPPGYVCHRCSTAGHFIQHCPTNGDPNYNIKRPKPPTGIPKSMLMPTPDGSYTLPSGAVAVLKPNEDAFEKEMEGLPSTTRSVGEIPPELKCPLCKEVMRDAALTSKCCFKSFCDKCIRDHIIGKSMCVCGATNARADDLLPNKTLRDTINRILESGNSSAENAGSMCQAQDMESARCPPPKVLSPTTSAASIGEKKPAPSNNNETSTLKPAIETAEITSGPMASAEIVKVEKPVDASENTRGSLNGKEAAVSQVNTPAPKEEIPQQVASGEQGKKKKKKPRMAGTDMQWNPMQGVAGPDYMMPMGPGPSNHYFNGVQAGFQPGFNGFHPGFNGFGGPYPGPMPPYPGYGLSPMDMSFHGVMHPAPFGAQGFGFPNIPPPHRDLAEMGNRMNLQQRPLMGREEFEARKVEMIRKRENERGNVLRDGEKSRMMNNSAAPSSSPMKPKSRPSPPIPDYDRRRRSERLSPERQRFNSPPRVSSRKSERDHRHQDHDSEHDRRRDRRDDDRRRERHREEDRKHSKRSEKQPSVPSAATKSEIEDDHKTSVFARISFNVPESSSGKQRKTSKSSPAPEACVAAVSSAPRRSSRREEYDSSDDEDRHFKRKPSRYERSPSVVEASDVGDEHFRHSKRSKGERWRA</sequence>
<dbReference type="SUPFAM" id="SSF57850">
    <property type="entry name" value="RING/U-box"/>
    <property type="match status" value="1"/>
</dbReference>
<proteinExistence type="predicted"/>
<evidence type="ECO:0000256" key="6">
    <source>
        <dbReference type="SAM" id="MobiDB-lite"/>
    </source>
</evidence>
<feature type="compositionally biased region" description="Basic and acidic residues" evidence="6">
    <location>
        <begin position="820"/>
        <end position="837"/>
    </location>
</feature>
<organism evidence="8">
    <name type="scientific">Noccaea caerulescens</name>
    <name type="common">Alpine penny-cress</name>
    <name type="synonym">Thlaspi caerulescens</name>
    <dbReference type="NCBI Taxonomy" id="107243"/>
    <lineage>
        <taxon>Eukaryota</taxon>
        <taxon>Viridiplantae</taxon>
        <taxon>Streptophyta</taxon>
        <taxon>Embryophyta</taxon>
        <taxon>Tracheophyta</taxon>
        <taxon>Spermatophyta</taxon>
        <taxon>Magnoliopsida</taxon>
        <taxon>eudicotyledons</taxon>
        <taxon>Gunneridae</taxon>
        <taxon>Pentapetalae</taxon>
        <taxon>rosids</taxon>
        <taxon>malvids</taxon>
        <taxon>Brassicales</taxon>
        <taxon>Brassicaceae</taxon>
        <taxon>Coluteocarpeae</taxon>
        <taxon>Noccaea</taxon>
    </lineage>
</organism>
<dbReference type="Pfam" id="PF08783">
    <property type="entry name" value="DWNN"/>
    <property type="match status" value="1"/>
</dbReference>
<evidence type="ECO:0000259" key="7">
    <source>
        <dbReference type="PROSITE" id="PS51282"/>
    </source>
</evidence>
<dbReference type="InterPro" id="IPR013083">
    <property type="entry name" value="Znf_RING/FYVE/PHD"/>
</dbReference>
<keyword evidence="2" id="KW-0479">Metal-binding</keyword>
<evidence type="ECO:0000256" key="3">
    <source>
        <dbReference type="ARBA" id="ARBA00022771"/>
    </source>
</evidence>
<name>A0A1J3J5U7_NOCCA</name>
<evidence type="ECO:0000256" key="2">
    <source>
        <dbReference type="ARBA" id="ARBA00022723"/>
    </source>
</evidence>
<gene>
    <name evidence="8" type="ORF">MP_TR738_c0_g1_i1_g.1832</name>
</gene>
<feature type="compositionally biased region" description="Basic and acidic residues" evidence="6">
    <location>
        <begin position="679"/>
        <end position="716"/>
    </location>
</feature>
<accession>A0A1J3J5U7</accession>
<reference evidence="8" key="1">
    <citation type="submission" date="2016-07" db="EMBL/GenBank/DDBJ databases">
        <title>De novo transcriptome assembly of four accessions of the metal hyperaccumulator plant Noccaea caerulescens.</title>
        <authorList>
            <person name="Blande D."/>
            <person name="Halimaa P."/>
            <person name="Tervahauta A.I."/>
            <person name="Aarts M.G."/>
            <person name="Karenlampi S.O."/>
        </authorList>
    </citation>
    <scope>NUCLEOTIDE SEQUENCE</scope>
</reference>
<feature type="compositionally biased region" description="Polar residues" evidence="6">
    <location>
        <begin position="355"/>
        <end position="367"/>
    </location>
</feature>
<feature type="compositionally biased region" description="Low complexity" evidence="6">
    <location>
        <begin position="629"/>
        <end position="642"/>
    </location>
</feature>
<evidence type="ECO:0000256" key="1">
    <source>
        <dbReference type="ARBA" id="ARBA00004123"/>
    </source>
</evidence>
<dbReference type="PROSITE" id="PS51282">
    <property type="entry name" value="DWNN"/>
    <property type="match status" value="1"/>
</dbReference>
<evidence type="ECO:0000256" key="5">
    <source>
        <dbReference type="ARBA" id="ARBA00023242"/>
    </source>
</evidence>
<comment type="subcellular location">
    <subcellularLocation>
        <location evidence="1">Nucleus</location>
    </subcellularLocation>
</comment>
<dbReference type="InterPro" id="IPR014891">
    <property type="entry name" value="DWNN_domain"/>
</dbReference>
<feature type="domain" description="DWNN" evidence="7">
    <location>
        <begin position="3"/>
        <end position="76"/>
    </location>
</feature>
<dbReference type="Gene3D" id="4.10.60.10">
    <property type="entry name" value="Zinc finger, CCHC-type"/>
    <property type="match status" value="1"/>
</dbReference>
<feature type="region of interest" description="Disordered" evidence="6">
    <location>
        <begin position="433"/>
        <end position="489"/>
    </location>
</feature>
<dbReference type="SMART" id="SM01180">
    <property type="entry name" value="DWNN"/>
    <property type="match status" value="1"/>
</dbReference>
<dbReference type="GO" id="GO:0005634">
    <property type="term" value="C:nucleus"/>
    <property type="evidence" value="ECO:0007669"/>
    <property type="project" value="UniProtKB-SubCell"/>
</dbReference>
<dbReference type="AlphaFoldDB" id="A0A1J3J5U7"/>
<evidence type="ECO:0000313" key="8">
    <source>
        <dbReference type="EMBL" id="JAU87874.1"/>
    </source>
</evidence>
<feature type="compositionally biased region" description="Basic and acidic residues" evidence="6">
    <location>
        <begin position="653"/>
        <end position="669"/>
    </location>
</feature>
<dbReference type="PANTHER" id="PTHR15439">
    <property type="entry name" value="RETINOBLASTOMA-BINDING PROTEIN 6"/>
    <property type="match status" value="1"/>
</dbReference>
<dbReference type="PANTHER" id="PTHR15439:SF0">
    <property type="entry name" value="CELL DIVISION CYCLE AND APOPTOSIS REGULATOR PROTEIN 1-RELATED"/>
    <property type="match status" value="1"/>
</dbReference>
<dbReference type="Gene3D" id="3.30.40.10">
    <property type="entry name" value="Zinc/RING finger domain, C3HC4 (zinc finger)"/>
    <property type="match status" value="1"/>
</dbReference>